<feature type="repeat" description="WD" evidence="3">
    <location>
        <begin position="284"/>
        <end position="322"/>
    </location>
</feature>
<name>A0A9P5L6B3_9HYPO</name>
<dbReference type="InterPro" id="IPR019775">
    <property type="entry name" value="WD40_repeat_CS"/>
</dbReference>
<evidence type="ECO:0000256" key="3">
    <source>
        <dbReference type="PROSITE-ProRule" id="PRU00221"/>
    </source>
</evidence>
<dbReference type="EMBL" id="JAANBB010000437">
    <property type="protein sequence ID" value="KAF7542525.1"/>
    <property type="molecule type" value="Genomic_DNA"/>
</dbReference>
<evidence type="ECO:0000313" key="5">
    <source>
        <dbReference type="Proteomes" id="UP000722485"/>
    </source>
</evidence>
<dbReference type="SMART" id="SM00320">
    <property type="entry name" value="WD40"/>
    <property type="match status" value="4"/>
</dbReference>
<keyword evidence="5" id="KW-1185">Reference proteome</keyword>
<proteinExistence type="predicted"/>
<dbReference type="PROSITE" id="PS50082">
    <property type="entry name" value="WD_REPEATS_2"/>
    <property type="match status" value="2"/>
</dbReference>
<keyword evidence="1 3" id="KW-0853">WD repeat</keyword>
<gene>
    <name evidence="4" type="ORF">G7Z17_g11491</name>
</gene>
<dbReference type="PROSITE" id="PS00678">
    <property type="entry name" value="WD_REPEATS_1"/>
    <property type="match status" value="1"/>
</dbReference>
<dbReference type="AlphaFoldDB" id="A0A9P5L6B3"/>
<dbReference type="Proteomes" id="UP000722485">
    <property type="component" value="Unassembled WGS sequence"/>
</dbReference>
<dbReference type="SUPFAM" id="SSF50978">
    <property type="entry name" value="WD40 repeat-like"/>
    <property type="match status" value="1"/>
</dbReference>
<feature type="repeat" description="WD" evidence="3">
    <location>
        <begin position="127"/>
        <end position="158"/>
    </location>
</feature>
<dbReference type="Gene3D" id="2.130.10.10">
    <property type="entry name" value="YVTN repeat-like/Quinoprotein amine dehydrogenase"/>
    <property type="match status" value="2"/>
</dbReference>
<dbReference type="InterPro" id="IPR036322">
    <property type="entry name" value="WD40_repeat_dom_sf"/>
</dbReference>
<protein>
    <submittedName>
        <fullName evidence="4">Uncharacterized protein</fullName>
    </submittedName>
</protein>
<accession>A0A9P5L6B3</accession>
<evidence type="ECO:0000256" key="1">
    <source>
        <dbReference type="ARBA" id="ARBA00022574"/>
    </source>
</evidence>
<sequence>MAATSTESTSSSGLNLTMRFRRLCSKVEITAVGVSPANSAAFAVYTAAQTTQSWIDVFDLTNQRGYSKTSGSYAAFAPQCNRLAVVRDWTVQLAGGVDYHHSSTVLLRDGTTGKTVGELKEANGAPVAWSSDGRILAAGEGKERVGVWDVRTGTRIGRVMSHIDAITHAAFMPDNSLVTVSRDGTLRITNPSTAETLRRLEIENSTNPRTLAVSRDGRRIVSVWGTTVHVWMPHTNDLTSYNLNTVRRNEGWPLCISPDCRYMACRTEDGFDIMEVASGGIVFARDEDVAVTAAAFAADGKTLVIGKMDGNVEVWDLLDSAV</sequence>
<dbReference type="PANTHER" id="PTHR19879:SF9">
    <property type="entry name" value="TRANSCRIPTION INITIATION FACTOR TFIID SUBUNIT 5"/>
    <property type="match status" value="1"/>
</dbReference>
<organism evidence="4 5">
    <name type="scientific">Cylindrodendrum hubeiense</name>
    <dbReference type="NCBI Taxonomy" id="595255"/>
    <lineage>
        <taxon>Eukaryota</taxon>
        <taxon>Fungi</taxon>
        <taxon>Dikarya</taxon>
        <taxon>Ascomycota</taxon>
        <taxon>Pezizomycotina</taxon>
        <taxon>Sordariomycetes</taxon>
        <taxon>Hypocreomycetidae</taxon>
        <taxon>Hypocreales</taxon>
        <taxon>Nectriaceae</taxon>
        <taxon>Cylindrodendrum</taxon>
    </lineage>
</organism>
<evidence type="ECO:0000313" key="4">
    <source>
        <dbReference type="EMBL" id="KAF7542525.1"/>
    </source>
</evidence>
<dbReference type="PANTHER" id="PTHR19879">
    <property type="entry name" value="TRANSCRIPTION INITIATION FACTOR TFIID"/>
    <property type="match status" value="1"/>
</dbReference>
<dbReference type="Pfam" id="PF00400">
    <property type="entry name" value="WD40"/>
    <property type="match status" value="2"/>
</dbReference>
<dbReference type="OrthoDB" id="2013972at2759"/>
<keyword evidence="2" id="KW-0677">Repeat</keyword>
<evidence type="ECO:0000256" key="2">
    <source>
        <dbReference type="ARBA" id="ARBA00022737"/>
    </source>
</evidence>
<dbReference type="InterPro" id="IPR001680">
    <property type="entry name" value="WD40_rpt"/>
</dbReference>
<dbReference type="PROSITE" id="PS50294">
    <property type="entry name" value="WD_REPEATS_REGION"/>
    <property type="match status" value="1"/>
</dbReference>
<dbReference type="InterPro" id="IPR015943">
    <property type="entry name" value="WD40/YVTN_repeat-like_dom_sf"/>
</dbReference>
<reference evidence="4" key="1">
    <citation type="submission" date="2020-03" db="EMBL/GenBank/DDBJ databases">
        <title>Draft Genome Sequence of Cylindrodendrum hubeiense.</title>
        <authorList>
            <person name="Buettner E."/>
            <person name="Kellner H."/>
        </authorList>
    </citation>
    <scope>NUCLEOTIDE SEQUENCE</scope>
    <source>
        <strain evidence="4">IHI 201604</strain>
    </source>
</reference>
<comment type="caution">
    <text evidence="4">The sequence shown here is derived from an EMBL/GenBank/DDBJ whole genome shotgun (WGS) entry which is preliminary data.</text>
</comment>